<evidence type="ECO:0000313" key="3">
    <source>
        <dbReference type="Proteomes" id="UP000606624"/>
    </source>
</evidence>
<protein>
    <submittedName>
        <fullName evidence="2">Uncharacterized protein</fullName>
    </submittedName>
</protein>
<dbReference type="InterPro" id="IPR052264">
    <property type="entry name" value="UPF0175_domain"/>
</dbReference>
<organism evidence="2 3">
    <name type="scientific">Candidatus Argoarchaeum ethanivorans</name>
    <dbReference type="NCBI Taxonomy" id="2608793"/>
    <lineage>
        <taxon>Archaea</taxon>
        <taxon>Methanobacteriati</taxon>
        <taxon>Methanobacteriota</taxon>
        <taxon>Stenosarchaea group</taxon>
        <taxon>Methanomicrobia</taxon>
        <taxon>Methanosarcinales</taxon>
        <taxon>Methanosarcinales incertae sedis</taxon>
        <taxon>GOM Arc I cluster</taxon>
        <taxon>Candidatus Argoarchaeum</taxon>
    </lineage>
</organism>
<dbReference type="PANTHER" id="PTHR37525:SF1">
    <property type="entry name" value="UPF0175 PROTEIN SSL1255"/>
    <property type="match status" value="1"/>
</dbReference>
<dbReference type="PANTHER" id="PTHR37525">
    <property type="entry name" value="UPF0175 PROTEIN SSL1255"/>
    <property type="match status" value="1"/>
</dbReference>
<evidence type="ECO:0000256" key="1">
    <source>
        <dbReference type="ARBA" id="ARBA00005651"/>
    </source>
</evidence>
<dbReference type="InterPro" id="IPR005368">
    <property type="entry name" value="UPF0175"/>
</dbReference>
<gene>
    <name evidence="2" type="ORF">KFBDDELM_00064</name>
</gene>
<dbReference type="AlphaFoldDB" id="A0A811T760"/>
<comment type="caution">
    <text evidence="2">The sequence shown here is derived from an EMBL/GenBank/DDBJ whole genome shotgun (WGS) entry which is preliminary data.</text>
</comment>
<name>A0A811T760_9EURY</name>
<proteinExistence type="inferred from homology"/>
<dbReference type="EMBL" id="CAJHIN010000001">
    <property type="protein sequence ID" value="CAD6490186.1"/>
    <property type="molecule type" value="Genomic_DNA"/>
</dbReference>
<accession>A0A811T760</accession>
<evidence type="ECO:0000313" key="2">
    <source>
        <dbReference type="EMBL" id="CAD6490186.1"/>
    </source>
</evidence>
<sequence>MRARLRGKGFVIGDCNHLIIRRHDKMETLSVDIERKMRALLDAGYYSNKSEVIKNAVISLFRENTELNVTVAIELYKKGEVSLSKAAEIAGVTTIEFKEILGKRGFTREIEARPAEEMDKKLRKYL</sequence>
<dbReference type="Pfam" id="PF03683">
    <property type="entry name" value="UPF0175"/>
    <property type="match status" value="1"/>
</dbReference>
<reference evidence="2" key="1">
    <citation type="submission" date="2020-10" db="EMBL/GenBank/DDBJ databases">
        <authorList>
            <person name="Hahn C.J."/>
            <person name="Laso-Perez R."/>
            <person name="Vulcano F."/>
            <person name="Vaziourakis K.-M."/>
            <person name="Stokke R."/>
            <person name="Steen I.H."/>
            <person name="Teske A."/>
            <person name="Boetius A."/>
            <person name="Liebeke M."/>
            <person name="Amann R."/>
            <person name="Knittel K."/>
        </authorList>
    </citation>
    <scope>NUCLEOTIDE SEQUENCE</scope>
    <source>
        <strain evidence="2">Gfbio:e3339647-f889-4370-9287-4fb5cb688e4c:AG392E03_GoMArc1</strain>
    </source>
</reference>
<comment type="similarity">
    <text evidence="1">Belongs to the UPF0175 family.</text>
</comment>
<dbReference type="Proteomes" id="UP000606624">
    <property type="component" value="Unassembled WGS sequence"/>
</dbReference>